<dbReference type="InterPro" id="IPR041916">
    <property type="entry name" value="Anti_sigma_zinc_sf"/>
</dbReference>
<keyword evidence="4" id="KW-1185">Reference proteome</keyword>
<organism evidence="3 4">
    <name type="scientific">Parahaliea mediterranea</name>
    <dbReference type="NCBI Taxonomy" id="651086"/>
    <lineage>
        <taxon>Bacteria</taxon>
        <taxon>Pseudomonadati</taxon>
        <taxon>Pseudomonadota</taxon>
        <taxon>Gammaproteobacteria</taxon>
        <taxon>Cellvibrionales</taxon>
        <taxon>Halieaceae</taxon>
        <taxon>Parahaliea</taxon>
    </lineage>
</organism>
<dbReference type="AlphaFoldDB" id="A0A939DJ25"/>
<dbReference type="InterPro" id="IPR025979">
    <property type="entry name" value="ChrR-like_cupin_dom"/>
</dbReference>
<dbReference type="Gene3D" id="1.10.10.1320">
    <property type="entry name" value="Anti-sigma factor, zinc-finger domain"/>
    <property type="match status" value="1"/>
</dbReference>
<feature type="domain" description="Putative zinc-finger" evidence="2">
    <location>
        <begin position="11"/>
        <end position="38"/>
    </location>
</feature>
<evidence type="ECO:0000259" key="1">
    <source>
        <dbReference type="Pfam" id="PF12973"/>
    </source>
</evidence>
<accession>A0A939DJ25</accession>
<feature type="domain" description="ChrR-like cupin" evidence="1">
    <location>
        <begin position="104"/>
        <end position="194"/>
    </location>
</feature>
<comment type="caution">
    <text evidence="3">The sequence shown here is derived from an EMBL/GenBank/DDBJ whole genome shotgun (WGS) entry which is preliminary data.</text>
</comment>
<protein>
    <submittedName>
        <fullName evidence="3">Cupin domain-containing protein</fullName>
    </submittedName>
</protein>
<gene>
    <name evidence="3" type="ORF">JYP50_20855</name>
</gene>
<dbReference type="Proteomes" id="UP000664303">
    <property type="component" value="Unassembled WGS sequence"/>
</dbReference>
<name>A0A939DJ25_9GAMM</name>
<dbReference type="Pfam" id="PF13490">
    <property type="entry name" value="zf-HC2"/>
    <property type="match status" value="1"/>
</dbReference>
<dbReference type="EMBL" id="JAFKCZ010000023">
    <property type="protein sequence ID" value="MBN7799060.1"/>
    <property type="molecule type" value="Genomic_DNA"/>
</dbReference>
<dbReference type="InterPro" id="IPR027383">
    <property type="entry name" value="Znf_put"/>
</dbReference>
<dbReference type="InterPro" id="IPR011051">
    <property type="entry name" value="RmlC_Cupin_sf"/>
</dbReference>
<dbReference type="Gene3D" id="2.60.120.10">
    <property type="entry name" value="Jelly Rolls"/>
    <property type="match status" value="1"/>
</dbReference>
<dbReference type="InterPro" id="IPR012807">
    <property type="entry name" value="Anti-sigma_ChrR"/>
</dbReference>
<dbReference type="RefSeq" id="WP_206562509.1">
    <property type="nucleotide sequence ID" value="NZ_JAFKCZ010000023.1"/>
</dbReference>
<dbReference type="CDD" id="cd20301">
    <property type="entry name" value="cupin_ChrR"/>
    <property type="match status" value="1"/>
</dbReference>
<sequence>MAKYHPDLDFLTEYAAGTLPLAQSACVAAHLNYCPECRRLATSLQEVGAAMFERATPEPVSEALLNTVLARLDEEPPLSYGAGQVAGAPAGRTPAFLQRLMDGDFADLAWKHITRTLSICYLRTGDPGHEFALYHIKAGGRIPQHDHRGSEITLVLQGGFSDADGDYHEGDFLLRRKDEVHAPTALQSEDCICIGVLDAPLRFTGWKHRWMNPFLHLRAG</sequence>
<proteinExistence type="predicted"/>
<reference evidence="3" key="1">
    <citation type="submission" date="2021-02" db="EMBL/GenBank/DDBJ databases">
        <title>PHA producing bacteria isolated from coastal sediment in Guangdong, Shenzhen.</title>
        <authorList>
            <person name="Zheng W."/>
            <person name="Yu S."/>
            <person name="Huang Y."/>
        </authorList>
    </citation>
    <scope>NUCLEOTIDE SEQUENCE</scope>
    <source>
        <strain evidence="3">TN14-10</strain>
    </source>
</reference>
<evidence type="ECO:0000313" key="4">
    <source>
        <dbReference type="Proteomes" id="UP000664303"/>
    </source>
</evidence>
<dbReference type="SUPFAM" id="SSF51182">
    <property type="entry name" value="RmlC-like cupins"/>
    <property type="match status" value="1"/>
</dbReference>
<evidence type="ECO:0000313" key="3">
    <source>
        <dbReference type="EMBL" id="MBN7799060.1"/>
    </source>
</evidence>
<evidence type="ECO:0000259" key="2">
    <source>
        <dbReference type="Pfam" id="PF13490"/>
    </source>
</evidence>
<dbReference type="NCBIfam" id="TIGR02451">
    <property type="entry name" value="anti_sig_ChrR"/>
    <property type="match status" value="1"/>
</dbReference>
<dbReference type="Pfam" id="PF12973">
    <property type="entry name" value="Cupin_7"/>
    <property type="match status" value="1"/>
</dbReference>
<dbReference type="InterPro" id="IPR014710">
    <property type="entry name" value="RmlC-like_jellyroll"/>
</dbReference>